<protein>
    <submittedName>
        <fullName evidence="1">Uncharacterized protein</fullName>
    </submittedName>
</protein>
<accession>A0ABX1LWQ2</accession>
<name>A0ABX1LWQ2_9CYAN</name>
<evidence type="ECO:0000313" key="1">
    <source>
        <dbReference type="EMBL" id="NMF60632.1"/>
    </source>
</evidence>
<dbReference type="EMBL" id="JAAVJL010000003">
    <property type="protein sequence ID" value="NMF60632.1"/>
    <property type="molecule type" value="Genomic_DNA"/>
</dbReference>
<comment type="caution">
    <text evidence="1">The sequence shown here is derived from an EMBL/GenBank/DDBJ whole genome shotgun (WGS) entry which is preliminary data.</text>
</comment>
<reference evidence="1 2" key="1">
    <citation type="submission" date="2020-03" db="EMBL/GenBank/DDBJ databases">
        <title>Draft Genome Sequence of 2-Methylisoborneol Producing Pseudanabaena yagii Strain GIHE-NHR1 Isolated from North Han River in South Korea.</title>
        <authorList>
            <person name="Jeong J."/>
        </authorList>
    </citation>
    <scope>NUCLEOTIDE SEQUENCE [LARGE SCALE GENOMIC DNA]</scope>
    <source>
        <strain evidence="1 2">GIHE-NHR1</strain>
    </source>
</reference>
<sequence>MVSKYVSSEFQIRDYQDPSLLVMVIRDKDYVDFRIGAIGNKYVNLAPFPKYTGDGEVLKNRLKLDFQRIDAKTFRVNYIRAEFLNDKKDGDGTLVRTYGSPEAYIFEHRDGCWLLTQSLRHYKAWKESRTNNTFTKTPLVITIRDGNLRGVRLGKDDSTYRYDRVITAYTDFLYYKKLDGFGYARSEQRDHWREWNVIRDAVNSELISRPFRRMVKCSGKDTYTYELPEYDDLSGTYTSQSLDRIAMAIVEYQASQSAIRLSPEALKDRWLEIRKKISINTNIACVMARG</sequence>
<keyword evidence="2" id="KW-1185">Reference proteome</keyword>
<evidence type="ECO:0000313" key="2">
    <source>
        <dbReference type="Proteomes" id="UP000738376"/>
    </source>
</evidence>
<dbReference type="RefSeq" id="WP_169365566.1">
    <property type="nucleotide sequence ID" value="NZ_JAAVJL010000003.1"/>
</dbReference>
<organism evidence="1 2">
    <name type="scientific">Pseudanabaena yagii GIHE-NHR1</name>
    <dbReference type="NCBI Taxonomy" id="2722753"/>
    <lineage>
        <taxon>Bacteria</taxon>
        <taxon>Bacillati</taxon>
        <taxon>Cyanobacteriota</taxon>
        <taxon>Cyanophyceae</taxon>
        <taxon>Pseudanabaenales</taxon>
        <taxon>Pseudanabaenaceae</taxon>
        <taxon>Pseudanabaena</taxon>
        <taxon>Pseudanabaena yagii</taxon>
    </lineage>
</organism>
<proteinExistence type="predicted"/>
<dbReference type="Proteomes" id="UP000738376">
    <property type="component" value="Unassembled WGS sequence"/>
</dbReference>
<gene>
    <name evidence="1" type="ORF">HC246_22020</name>
</gene>